<sequence>MRNTNTDLIDELTDDDIKILIKSDDLGNLLEPIKRNTKHYAKYKAMLGNMDKKSILVEKFLPKVVFELYKKKDFNYYKYLNDLACKKKYVFKSMIEEVFGNNFKITEVEKFTLNDYSIVFKHILKDKNSKLDFDLLYLQMKLFNITIADNLKNAIEMEWNRLSILQETKKEVAVTLAMEFEQKQEEVLEQFKREKDVLKNRINILTTQCKELQEELHKKENIIISLNKQNDLDQTKISLLEDNIQIKENEKGLLNKKILDKQEKLEQLEQVLKKKTEDFYNDINKLWKQENEQLVRDGKNLENEISIYRTQIEQLDSEIKTREEKIIEWDKYVNTYVEHLEQKLLEKKLESILFHQSMINDKDKLSEKYIPDVYDEVFVIEGSIDKELEPCKDYYDYVQIVETNLSNAGEKMGIGLVSDIFNAAINTGLSPLICGFNARRIALALTAARYGEKSEIIAIPVGFNKTKALLEQIEQAQTHSVIIEDAFGTLNEKMLLPILRCSIDKVLIFTAENNVCLQYVPRYFYNYMQLISIDRQENINININVDIYAKANHLFKSIQYTGIENGHKLARYIFGDISLDNAYVMRRGNLFTELEQAYMENSEEDVLKKYFIAEAKWLLSEEEKERINNIIDNNTERFSNKLVELLRR</sequence>
<dbReference type="AlphaFoldDB" id="A9KIX4"/>
<evidence type="ECO:0000313" key="2">
    <source>
        <dbReference type="EMBL" id="ABX40973.1"/>
    </source>
</evidence>
<dbReference type="RefSeq" id="WP_012198617.1">
    <property type="nucleotide sequence ID" value="NC_010001.1"/>
</dbReference>
<dbReference type="STRING" id="357809.Cphy_0586"/>
<reference evidence="3" key="1">
    <citation type="submission" date="2007-11" db="EMBL/GenBank/DDBJ databases">
        <title>Complete genome sequence of Clostridium phytofermentans ISDg.</title>
        <authorList>
            <person name="Leschine S.B."/>
            <person name="Warnick T.A."/>
            <person name="Blanchard J.L."/>
            <person name="Schnell D.J."/>
            <person name="Petit E.L."/>
            <person name="LaTouf W.G."/>
            <person name="Copeland A."/>
            <person name="Lucas S."/>
            <person name="Lapidus A."/>
            <person name="Barry K."/>
            <person name="Glavina del Rio T."/>
            <person name="Dalin E."/>
            <person name="Tice H."/>
            <person name="Pitluck S."/>
            <person name="Kiss H."/>
            <person name="Brettin T."/>
            <person name="Bruce D."/>
            <person name="Detter J.C."/>
            <person name="Han C."/>
            <person name="Kuske C."/>
            <person name="Schmutz J."/>
            <person name="Larimer F."/>
            <person name="Land M."/>
            <person name="Hauser L."/>
            <person name="Kyrpides N."/>
            <person name="Kim E.A."/>
            <person name="Richardson P."/>
        </authorList>
    </citation>
    <scope>NUCLEOTIDE SEQUENCE [LARGE SCALE GENOMIC DNA]</scope>
    <source>
        <strain evidence="3">ATCC 700394 / DSM 18823 / ISDg</strain>
    </source>
</reference>
<feature type="coiled-coil region" evidence="1">
    <location>
        <begin position="181"/>
        <end position="325"/>
    </location>
</feature>
<protein>
    <submittedName>
        <fullName evidence="2">Uncharacterized protein</fullName>
    </submittedName>
</protein>
<keyword evidence="3" id="KW-1185">Reference proteome</keyword>
<dbReference type="OrthoDB" id="1833514at2"/>
<dbReference type="HOGENOM" id="CLU_422564_0_0_9"/>
<name>A9KIX4_LACP7</name>
<keyword evidence="1" id="KW-0175">Coiled coil</keyword>
<dbReference type="Proteomes" id="UP000000370">
    <property type="component" value="Chromosome"/>
</dbReference>
<evidence type="ECO:0000313" key="3">
    <source>
        <dbReference type="Proteomes" id="UP000000370"/>
    </source>
</evidence>
<dbReference type="KEGG" id="cpy:Cphy_0586"/>
<accession>A9KIX4</accession>
<organism evidence="2 3">
    <name type="scientific">Lachnoclostridium phytofermentans (strain ATCC 700394 / DSM 18823 / ISDg)</name>
    <name type="common">Clostridium phytofermentans</name>
    <dbReference type="NCBI Taxonomy" id="357809"/>
    <lineage>
        <taxon>Bacteria</taxon>
        <taxon>Bacillati</taxon>
        <taxon>Bacillota</taxon>
        <taxon>Clostridia</taxon>
        <taxon>Lachnospirales</taxon>
        <taxon>Lachnospiraceae</taxon>
    </lineage>
</organism>
<evidence type="ECO:0000256" key="1">
    <source>
        <dbReference type="SAM" id="Coils"/>
    </source>
</evidence>
<gene>
    <name evidence="2" type="ordered locus">Cphy_0586</name>
</gene>
<proteinExistence type="predicted"/>
<dbReference type="EMBL" id="CP000885">
    <property type="protein sequence ID" value="ABX40973.1"/>
    <property type="molecule type" value="Genomic_DNA"/>
</dbReference>